<dbReference type="Proteomes" id="UP000070467">
    <property type="component" value="Unassembled WGS sequence"/>
</dbReference>
<protein>
    <submittedName>
        <fullName evidence="1">Uncharacterized protein</fullName>
    </submittedName>
</protein>
<reference evidence="1 2" key="1">
    <citation type="submission" date="2016-01" db="EMBL/GenBank/DDBJ databases">
        <authorList>
            <person name="Mitreva M."/>
            <person name="Pepin K.H."/>
            <person name="Mihindukulasuriya K.A."/>
            <person name="Fulton R."/>
            <person name="Fronick C."/>
            <person name="O'Laughlin M."/>
            <person name="Miner T."/>
            <person name="Herter B."/>
            <person name="Rosa B.A."/>
            <person name="Cordes M."/>
            <person name="Tomlinson C."/>
            <person name="Wollam A."/>
            <person name="Palsikar V.B."/>
            <person name="Mardis E.R."/>
            <person name="Wilson R.K."/>
        </authorList>
    </citation>
    <scope>NUCLEOTIDE SEQUENCE [LARGE SCALE GENOMIC DNA]</scope>
    <source>
        <strain evidence="1 2">KA00071</strain>
    </source>
</reference>
<accession>A0ABR5TKV7</accession>
<comment type="caution">
    <text evidence="1">The sequence shown here is derived from an EMBL/GenBank/DDBJ whole genome shotgun (WGS) entry which is preliminary data.</text>
</comment>
<organism evidence="1 2">
    <name type="scientific">Gemelliphila asaccharolytica</name>
    <dbReference type="NCBI Taxonomy" id="502393"/>
    <lineage>
        <taxon>Bacteria</taxon>
        <taxon>Bacillati</taxon>
        <taxon>Bacillota</taxon>
        <taxon>Bacilli</taxon>
        <taxon>Bacillales</taxon>
        <taxon>Gemellaceae</taxon>
        <taxon>Gemelliphila</taxon>
    </lineage>
</organism>
<evidence type="ECO:0000313" key="1">
    <source>
        <dbReference type="EMBL" id="KXB56932.1"/>
    </source>
</evidence>
<keyword evidence="2" id="KW-1185">Reference proteome</keyword>
<name>A0ABR5TKV7_9BACL</name>
<sequence length="53" mass="6639">MLLIIYFFSYNSPYFYFFNDNYYHLHYITFVNLKQYVFLPLFADSVKEMLLCQ</sequence>
<dbReference type="EMBL" id="LSDB01000053">
    <property type="protein sequence ID" value="KXB56932.1"/>
    <property type="molecule type" value="Genomic_DNA"/>
</dbReference>
<proteinExistence type="predicted"/>
<evidence type="ECO:0000313" key="2">
    <source>
        <dbReference type="Proteomes" id="UP000070467"/>
    </source>
</evidence>
<gene>
    <name evidence="1" type="ORF">HMPREF1871_01037</name>
</gene>